<dbReference type="Proteomes" id="UP000314294">
    <property type="component" value="Unassembled WGS sequence"/>
</dbReference>
<dbReference type="EMBL" id="SRLO01001980">
    <property type="protein sequence ID" value="TNN34373.1"/>
    <property type="molecule type" value="Genomic_DNA"/>
</dbReference>
<dbReference type="AlphaFoldDB" id="A0A4Z2F093"/>
<evidence type="ECO:0000256" key="1">
    <source>
        <dbReference type="SAM" id="MobiDB-lite"/>
    </source>
</evidence>
<reference evidence="2 3" key="1">
    <citation type="submission" date="2019-03" db="EMBL/GenBank/DDBJ databases">
        <title>First draft genome of Liparis tanakae, snailfish: a comprehensive survey of snailfish specific genes.</title>
        <authorList>
            <person name="Kim W."/>
            <person name="Song I."/>
            <person name="Jeong J.-H."/>
            <person name="Kim D."/>
            <person name="Kim S."/>
            <person name="Ryu S."/>
            <person name="Song J.Y."/>
            <person name="Lee S.K."/>
        </authorList>
    </citation>
    <scope>NUCLEOTIDE SEQUENCE [LARGE SCALE GENOMIC DNA]</scope>
    <source>
        <tissue evidence="2">Muscle</tissue>
    </source>
</reference>
<name>A0A4Z2F093_9TELE</name>
<protein>
    <submittedName>
        <fullName evidence="2">Uncharacterized protein</fullName>
    </submittedName>
</protein>
<organism evidence="2 3">
    <name type="scientific">Liparis tanakae</name>
    <name type="common">Tanaka's snailfish</name>
    <dbReference type="NCBI Taxonomy" id="230148"/>
    <lineage>
        <taxon>Eukaryota</taxon>
        <taxon>Metazoa</taxon>
        <taxon>Chordata</taxon>
        <taxon>Craniata</taxon>
        <taxon>Vertebrata</taxon>
        <taxon>Euteleostomi</taxon>
        <taxon>Actinopterygii</taxon>
        <taxon>Neopterygii</taxon>
        <taxon>Teleostei</taxon>
        <taxon>Neoteleostei</taxon>
        <taxon>Acanthomorphata</taxon>
        <taxon>Eupercaria</taxon>
        <taxon>Perciformes</taxon>
        <taxon>Cottioidei</taxon>
        <taxon>Cottales</taxon>
        <taxon>Liparidae</taxon>
        <taxon>Liparis</taxon>
    </lineage>
</organism>
<feature type="region of interest" description="Disordered" evidence="1">
    <location>
        <begin position="1"/>
        <end position="20"/>
    </location>
</feature>
<comment type="caution">
    <text evidence="2">The sequence shown here is derived from an EMBL/GenBank/DDBJ whole genome shotgun (WGS) entry which is preliminary data.</text>
</comment>
<evidence type="ECO:0000313" key="2">
    <source>
        <dbReference type="EMBL" id="TNN34373.1"/>
    </source>
</evidence>
<gene>
    <name evidence="2" type="ORF">EYF80_055465</name>
</gene>
<evidence type="ECO:0000313" key="3">
    <source>
        <dbReference type="Proteomes" id="UP000314294"/>
    </source>
</evidence>
<accession>A0A4Z2F093</accession>
<keyword evidence="3" id="KW-1185">Reference proteome</keyword>
<proteinExistence type="predicted"/>
<sequence length="113" mass="11154">MKPNSPSVPERLRTHWRGAASGSPLSTVRMMTICSRLWAGDAGGRSCSTSACSVSELMVCSGSGSKVTGSSAPLMAVCVGSGLKSWMMASGGGGALGSGVAGSGASLLAELSR</sequence>